<comment type="pathway">
    <text evidence="3 15">Protein modification; protein ubiquitination.</text>
</comment>
<feature type="compositionally biased region" description="Basic residues" evidence="16">
    <location>
        <begin position="1"/>
        <end position="12"/>
    </location>
</feature>
<dbReference type="Gene3D" id="3.30.40.10">
    <property type="entry name" value="Zinc/RING finger domain, C3HC4 (zinc finger)"/>
    <property type="match status" value="1"/>
</dbReference>
<evidence type="ECO:0000256" key="14">
    <source>
        <dbReference type="PROSITE-ProRule" id="PRU00175"/>
    </source>
</evidence>
<dbReference type="GO" id="GO:0005829">
    <property type="term" value="C:cytosol"/>
    <property type="evidence" value="ECO:0007669"/>
    <property type="project" value="UniProtKB-SubCell"/>
</dbReference>
<keyword evidence="19" id="KW-1185">Reference proteome</keyword>
<comment type="subunit">
    <text evidence="15">Component of the ribosome quality control complex (RQC).</text>
</comment>
<dbReference type="GO" id="GO:0072344">
    <property type="term" value="P:rescue of stalled ribosome"/>
    <property type="evidence" value="ECO:0007669"/>
    <property type="project" value="UniProtKB-UniRule"/>
</dbReference>
<name>A0A9W8DYB5_9FUNG</name>
<dbReference type="Proteomes" id="UP001150569">
    <property type="component" value="Unassembled WGS sequence"/>
</dbReference>
<dbReference type="Pfam" id="PF23009">
    <property type="entry name" value="UBC_like"/>
    <property type="match status" value="1"/>
</dbReference>
<evidence type="ECO:0000256" key="15">
    <source>
        <dbReference type="RuleBase" id="RU367090"/>
    </source>
</evidence>
<evidence type="ECO:0000313" key="18">
    <source>
        <dbReference type="EMBL" id="KAJ1923852.1"/>
    </source>
</evidence>
<comment type="function">
    <text evidence="15">E3 ubiquitin-protein ligase. Component of the ribosome quality control complex (RQC), a ribosome-associated complex that mediates ubiquitination and extraction of incompletely synthesized nascent chains for proteasomal degradation.</text>
</comment>
<dbReference type="Pfam" id="PF13639">
    <property type="entry name" value="zf-RING_2"/>
    <property type="match status" value="1"/>
</dbReference>
<dbReference type="GO" id="GO:0008270">
    <property type="term" value="F:zinc ion binding"/>
    <property type="evidence" value="ECO:0007669"/>
    <property type="project" value="UniProtKB-KW"/>
</dbReference>
<evidence type="ECO:0000259" key="17">
    <source>
        <dbReference type="PROSITE" id="PS50089"/>
    </source>
</evidence>
<dbReference type="GO" id="GO:1990112">
    <property type="term" value="C:RQC complex"/>
    <property type="evidence" value="ECO:0007669"/>
    <property type="project" value="UniProtKB-UniRule"/>
</dbReference>
<dbReference type="InterPro" id="IPR054477">
    <property type="entry name" value="LTN1_E3_ligase_6th"/>
</dbReference>
<dbReference type="PANTHER" id="PTHR12389:SF0">
    <property type="entry name" value="E3 UBIQUITIN-PROTEIN LIGASE LISTERIN"/>
    <property type="match status" value="1"/>
</dbReference>
<comment type="catalytic activity">
    <reaction evidence="1 15">
        <text>S-ubiquitinyl-[E2 ubiquitin-conjugating enzyme]-L-cysteine + [acceptor protein]-L-lysine = [E2 ubiquitin-conjugating enzyme]-L-cysteine + N(6)-ubiquitinyl-[acceptor protein]-L-lysine.</text>
        <dbReference type="EC" id="2.3.2.27"/>
    </reaction>
</comment>
<dbReference type="Gene3D" id="1.25.10.10">
    <property type="entry name" value="Leucine-rich Repeat Variant"/>
    <property type="match status" value="1"/>
</dbReference>
<keyword evidence="10" id="KW-0677">Repeat</keyword>
<comment type="similarity">
    <text evidence="4 15">Belongs to the LTN1 family.</text>
</comment>
<reference evidence="18" key="1">
    <citation type="submission" date="2022-07" db="EMBL/GenBank/DDBJ databases">
        <title>Phylogenomic reconstructions and comparative analyses of Kickxellomycotina fungi.</title>
        <authorList>
            <person name="Reynolds N.K."/>
            <person name="Stajich J.E."/>
            <person name="Barry K."/>
            <person name="Grigoriev I.V."/>
            <person name="Crous P."/>
            <person name="Smith M.E."/>
        </authorList>
    </citation>
    <scope>NUCLEOTIDE SEQUENCE</scope>
    <source>
        <strain evidence="18">RSA 861</strain>
    </source>
</reference>
<feature type="domain" description="RING-type" evidence="17">
    <location>
        <begin position="1933"/>
        <end position="1980"/>
    </location>
</feature>
<evidence type="ECO:0000256" key="11">
    <source>
        <dbReference type="ARBA" id="ARBA00022771"/>
    </source>
</evidence>
<evidence type="ECO:0000256" key="3">
    <source>
        <dbReference type="ARBA" id="ARBA00004906"/>
    </source>
</evidence>
<dbReference type="CDD" id="cd16491">
    <property type="entry name" value="RING-CH-C4HC3_LTN1"/>
    <property type="match status" value="1"/>
</dbReference>
<dbReference type="Pfam" id="PF22999">
    <property type="entry name" value="LTN1_E3_ligase_6th"/>
    <property type="match status" value="1"/>
</dbReference>
<keyword evidence="13 15" id="KW-0862">Zinc</keyword>
<dbReference type="InterPro" id="IPR013083">
    <property type="entry name" value="Znf_RING/FYVE/PHD"/>
</dbReference>
<evidence type="ECO:0000256" key="9">
    <source>
        <dbReference type="ARBA" id="ARBA00022723"/>
    </source>
</evidence>
<comment type="caution">
    <text evidence="18">The sequence shown here is derived from an EMBL/GenBank/DDBJ whole genome shotgun (WGS) entry which is preliminary data.</text>
</comment>
<keyword evidence="11 14" id="KW-0863">Zinc-finger</keyword>
<evidence type="ECO:0000256" key="12">
    <source>
        <dbReference type="ARBA" id="ARBA00022786"/>
    </source>
</evidence>
<sequence>MSNANRKGKARAKGNPQSASSSRIADLVDPSAVNLFRANPALAFDQLLNQGSSQTSLPTVASSRSYPGSYTTSAKVSDGGTTASYDPLASAYHMDGELALLLKKLTKRHPASRIKALEELRDYINAAPVEKLEPLTAAWPLIMPLRTDATHFQPRLYEKNTIEIDRRLRIMANQVNAALVARLERRIATALPTLLPFWLLSFFDPAPEAAQSARAAFEILFKPDKRAKALHHYADTVLDFVARNLSQCTPDTLVDADAMSAEDRQVVFERYVAASFRLWAYLLDELPDDTFANHAEACHRILANPDVWQRFQHPSPVIRRAAYATLTQFLQRRPELLEEYQRLIGHAFVRKAVMDRDVSTHRDLWDALLLTTKHYPRTWVFANEKKPVLPKLYDFIAHGGYGSPRALADSLSVLVRLWPSEVTDANLAGVANGLMGAFTRGARIVAARPADLSAYVACWCNCLPYFIGKLAKAGEELQAGSLLVTQTQQISRLCLLDQPSEAGVRELSTLTATLAKPQFPRGFADMAANALGRLVLDHLAAQEEGGLSLPEQQALLERYLVYLTSLQDRRDEAGLHEKVPGFLEELGLAFVRRIGPEEDEMVKEADKIKVDRDTEALRLLAVVLERRGDDLMARPTFTRGAERALLRRLNKFRIAPQDPSADHPLFAILATFALVQWRADPAASLAGLSLPGDDGCGSEGSGNGSLVPFLVHVLDRILTGTNRNRQAALLEPFLAQLVQRWDATTDPGRLAPQRSAALAQFLDPIVSGGLAPLGPTQAPTACRLLAHCLLLGPAVLDPSLEVEILHSFAAVVDEFTRALLYDTEPVDIPDPYLVESVLHVLPDPLASARLCETLLRLVPECLLVPRIFDLAALDSTLHAVGNRPGVTDGTLYAQLCATSELAERCRQRLVATCGHTDDGQLQDLLSTLRTGLTNHLHELLWDPATTANPYDLGEYVQFLVRAVCTDETERQLVLHTILHRPSDWSAILRDCFTRVPNAAVELHPFACMDSYLCGHRSLLTPATLDAPAPAESAANELPWVRLVIVTSELARQLGITRILFSPCPQAAASVPSDRHGDDGAENSSCGTGDCQINGNETTPHRLLPTRLWIVHAWLLGWVVNQDEELSYPSAMRSFPSVDTSDGPWSDLLSKLLTTFMHYLLRHAVFPATRGDSGTYCRADPKRMRPEALFAFTHSAPESSPDRASVTGPEDALSALSFRTVQAFYHRSATLHLRTLTALWRYACGEVMGSNPWKPDSPVVANPTRSRVSFNPTVEDDGQVRALEAWLREVAAQFDRRLDPYVYLALIQGFPTTKPQAAAIAPAVSGLRRRCLDGLQALTAPDQDLMATLADPDLYDNLITGLAAVVYLLGTTVRREAYETSNLLRLHRGGNADFQRDLTDVYAVLAALGTTTQTIADGLAADYAALDAEGDAAALDWIRTRAGRLLLVTVQCTKLAYPFLRHLGADSTELVSYLCHLLGRWLCFTPEQFGLASAADGPSHFVSGLLRDLWGQGVFLTHLLLGRLEHNLGYVAGHRLPLPSGLSDLLQLQWDYFLDQPLAAAGEDTTVDREFMNSASQLSVTALRLGVLARPQLDACLARMDATNGKLIAHLYFISRIAVKDTPMDAGGPPVLAALRRWDPMACRLMRERRYVDSTDGRDLDPDFSLFRNLVLYNLFLTVLDQNTATGMPAGTGSGSAVSLVEVPTQAENRGLFLRRLDPASRGILDMCLDTLRRLLTLTFEDGRSGARPFPLSPWDPATFYLSEFDGGRTLSYSLYASHLLYRSLRLFPTFVRLWWENMVDRGDQQAIKAFVAMHYSPALIQEELERVDHDPRIMAVMAKYDNLKVRTNRHTGTCTLRFLQEDVTVELVFRLPTAYPLQTPEIECQQRSVITEPRWRGWTLTNHALALQNARFADQVYHFAHNIAYMFEGVEECYICFSVVCIREKVLPNRPCSTCHKKFHSACLEKWFRQSRNRNCPMCRSEM</sequence>
<dbReference type="Pfam" id="PF22958">
    <property type="entry name" value="Ltn1_1st"/>
    <property type="match status" value="1"/>
</dbReference>
<protein>
    <recommendedName>
        <fullName evidence="6 15">E3 ubiquitin-protein ligase listerin</fullName>
        <ecNumber evidence="5 15">2.3.2.27</ecNumber>
    </recommendedName>
    <alternativeName>
        <fullName evidence="15">RING-type E3 ubiquitin transferase listerin</fullName>
    </alternativeName>
</protein>
<dbReference type="EMBL" id="JANBPT010000308">
    <property type="protein sequence ID" value="KAJ1923852.1"/>
    <property type="molecule type" value="Genomic_DNA"/>
</dbReference>
<evidence type="ECO:0000256" key="8">
    <source>
        <dbReference type="ARBA" id="ARBA00022679"/>
    </source>
</evidence>
<dbReference type="GO" id="GO:0061630">
    <property type="term" value="F:ubiquitin protein ligase activity"/>
    <property type="evidence" value="ECO:0007669"/>
    <property type="project" value="UniProtKB-UniRule"/>
</dbReference>
<dbReference type="InterPro" id="IPR054478">
    <property type="entry name" value="LTN1_UBC"/>
</dbReference>
<evidence type="ECO:0000256" key="5">
    <source>
        <dbReference type="ARBA" id="ARBA00012483"/>
    </source>
</evidence>
<dbReference type="InterPro" id="IPR039804">
    <property type="entry name" value="RING-CH-C4HC3_LTN1"/>
</dbReference>
<dbReference type="InterPro" id="IPR039795">
    <property type="entry name" value="LTN1/Rkr1"/>
</dbReference>
<proteinExistence type="inferred from homology"/>
<dbReference type="SUPFAM" id="SSF48371">
    <property type="entry name" value="ARM repeat"/>
    <property type="match status" value="1"/>
</dbReference>
<keyword evidence="8 15" id="KW-0808">Transferase</keyword>
<dbReference type="InterPro" id="IPR054476">
    <property type="entry name" value="Ltn1_N"/>
</dbReference>
<evidence type="ECO:0000256" key="2">
    <source>
        <dbReference type="ARBA" id="ARBA00004514"/>
    </source>
</evidence>
<dbReference type="PANTHER" id="PTHR12389">
    <property type="entry name" value="ZINC FINGER PROTEIN 294"/>
    <property type="match status" value="1"/>
</dbReference>
<dbReference type="InterPro" id="IPR016024">
    <property type="entry name" value="ARM-type_fold"/>
</dbReference>
<dbReference type="GO" id="GO:1990116">
    <property type="term" value="P:ribosome-associated ubiquitin-dependent protein catabolic process"/>
    <property type="evidence" value="ECO:0007669"/>
    <property type="project" value="UniProtKB-UniRule"/>
</dbReference>
<evidence type="ECO:0000256" key="4">
    <source>
        <dbReference type="ARBA" id="ARBA00007997"/>
    </source>
</evidence>
<keyword evidence="9 15" id="KW-0479">Metal-binding</keyword>
<dbReference type="OrthoDB" id="6108at2759"/>
<feature type="compositionally biased region" description="Polar residues" evidence="16">
    <location>
        <begin position="1081"/>
        <end position="1091"/>
    </location>
</feature>
<evidence type="ECO:0000256" key="1">
    <source>
        <dbReference type="ARBA" id="ARBA00000900"/>
    </source>
</evidence>
<dbReference type="SUPFAM" id="SSF57850">
    <property type="entry name" value="RING/U-box"/>
    <property type="match status" value="1"/>
</dbReference>
<evidence type="ECO:0000256" key="6">
    <source>
        <dbReference type="ARBA" id="ARBA00017157"/>
    </source>
</evidence>
<dbReference type="GO" id="GO:0043023">
    <property type="term" value="F:ribosomal large subunit binding"/>
    <property type="evidence" value="ECO:0007669"/>
    <property type="project" value="TreeGrafter"/>
</dbReference>
<dbReference type="InterPro" id="IPR011989">
    <property type="entry name" value="ARM-like"/>
</dbReference>
<evidence type="ECO:0000256" key="13">
    <source>
        <dbReference type="ARBA" id="ARBA00022833"/>
    </source>
</evidence>
<gene>
    <name evidence="18" type="ORF">IWQ60_005605</name>
</gene>
<organism evidence="18 19">
    <name type="scientific">Tieghemiomyces parasiticus</name>
    <dbReference type="NCBI Taxonomy" id="78921"/>
    <lineage>
        <taxon>Eukaryota</taxon>
        <taxon>Fungi</taxon>
        <taxon>Fungi incertae sedis</taxon>
        <taxon>Zoopagomycota</taxon>
        <taxon>Kickxellomycotina</taxon>
        <taxon>Dimargaritomycetes</taxon>
        <taxon>Dimargaritales</taxon>
        <taxon>Dimargaritaceae</taxon>
        <taxon>Tieghemiomyces</taxon>
    </lineage>
</organism>
<feature type="region of interest" description="Disordered" evidence="16">
    <location>
        <begin position="1070"/>
        <end position="1091"/>
    </location>
</feature>
<dbReference type="PROSITE" id="PS50089">
    <property type="entry name" value="ZF_RING_2"/>
    <property type="match status" value="1"/>
</dbReference>
<keyword evidence="7" id="KW-0963">Cytoplasm</keyword>
<evidence type="ECO:0000313" key="19">
    <source>
        <dbReference type="Proteomes" id="UP001150569"/>
    </source>
</evidence>
<dbReference type="EC" id="2.3.2.27" evidence="5 15"/>
<feature type="region of interest" description="Disordered" evidence="16">
    <location>
        <begin position="1"/>
        <end position="23"/>
    </location>
</feature>
<evidence type="ECO:0000256" key="7">
    <source>
        <dbReference type="ARBA" id="ARBA00022490"/>
    </source>
</evidence>
<comment type="subcellular location">
    <subcellularLocation>
        <location evidence="2">Cytoplasm</location>
        <location evidence="2">Cytosol</location>
    </subcellularLocation>
</comment>
<evidence type="ECO:0000256" key="16">
    <source>
        <dbReference type="SAM" id="MobiDB-lite"/>
    </source>
</evidence>
<evidence type="ECO:0000256" key="10">
    <source>
        <dbReference type="ARBA" id="ARBA00022737"/>
    </source>
</evidence>
<feature type="region of interest" description="Disordered" evidence="16">
    <location>
        <begin position="53"/>
        <end position="77"/>
    </location>
</feature>
<accession>A0A9W8DYB5</accession>
<dbReference type="InterPro" id="IPR001841">
    <property type="entry name" value="Znf_RING"/>
</dbReference>
<keyword evidence="12 15" id="KW-0833">Ubl conjugation pathway</keyword>